<protein>
    <submittedName>
        <fullName evidence="1">Uncharacterized protein</fullName>
    </submittedName>
</protein>
<proteinExistence type="predicted"/>
<comment type="caution">
    <text evidence="1">The sequence shown here is derived from an EMBL/GenBank/DDBJ whole genome shotgun (WGS) entry which is preliminary data.</text>
</comment>
<gene>
    <name evidence="1" type="ORF">DF947_14965</name>
</gene>
<name>A0A317EY33_9SPHI</name>
<dbReference type="EMBL" id="QGNY01000005">
    <property type="protein sequence ID" value="PWS30903.1"/>
    <property type="molecule type" value="Genomic_DNA"/>
</dbReference>
<reference evidence="2" key="1">
    <citation type="submission" date="2018-05" db="EMBL/GenBank/DDBJ databases">
        <title>Pedobacter paludis sp. nov., isolated from wetland soil.</title>
        <authorList>
            <person name="Zhang Y."/>
        </authorList>
    </citation>
    <scope>NUCLEOTIDE SEQUENCE [LARGE SCALE GENOMIC DNA]</scope>
    <source>
        <strain evidence="2">R-8</strain>
    </source>
</reference>
<dbReference type="RefSeq" id="WP_109930853.1">
    <property type="nucleotide sequence ID" value="NZ_QGNY01000005.1"/>
</dbReference>
<keyword evidence="2" id="KW-1185">Reference proteome</keyword>
<sequence length="178" mass="21196">MKYKLWLIFVAFLLLCFSGYSQVKPLKFTKVDIMSETDTTLQGANNDEIKVQRQLCVVVENYIDNKKSKKEIDEWLKQNMEPNFERYDEYNVSIIKAPKNGNYYLYNRDGQRTSITIKNNNFNELIENYLGFGKYASTNFLYTYDWRKGKLTFITKYSGTKSEFIYTNLRFSTTNKER</sequence>
<dbReference type="AlphaFoldDB" id="A0A317EY33"/>
<organism evidence="1 2">
    <name type="scientific">Pedobacter paludis</name>
    <dbReference type="NCBI Taxonomy" id="2203212"/>
    <lineage>
        <taxon>Bacteria</taxon>
        <taxon>Pseudomonadati</taxon>
        <taxon>Bacteroidota</taxon>
        <taxon>Sphingobacteriia</taxon>
        <taxon>Sphingobacteriales</taxon>
        <taxon>Sphingobacteriaceae</taxon>
        <taxon>Pedobacter</taxon>
    </lineage>
</organism>
<evidence type="ECO:0000313" key="2">
    <source>
        <dbReference type="Proteomes" id="UP000245391"/>
    </source>
</evidence>
<accession>A0A317EY33</accession>
<evidence type="ECO:0000313" key="1">
    <source>
        <dbReference type="EMBL" id="PWS30903.1"/>
    </source>
</evidence>
<dbReference type="Proteomes" id="UP000245391">
    <property type="component" value="Unassembled WGS sequence"/>
</dbReference>